<gene>
    <name evidence="2" type="ORF">FZD51_07215</name>
</gene>
<keyword evidence="1" id="KW-0812">Transmembrane</keyword>
<comment type="caution">
    <text evidence="2">The sequence shown here is derived from an EMBL/GenBank/DDBJ whole genome shotgun (WGS) entry which is preliminary data.</text>
</comment>
<organism evidence="2 3">
    <name type="scientific">Bacillus infantis</name>
    <dbReference type="NCBI Taxonomy" id="324767"/>
    <lineage>
        <taxon>Bacteria</taxon>
        <taxon>Bacillati</taxon>
        <taxon>Bacillota</taxon>
        <taxon>Bacilli</taxon>
        <taxon>Bacillales</taxon>
        <taxon>Bacillaceae</taxon>
        <taxon>Bacillus</taxon>
    </lineage>
</organism>
<dbReference type="EMBL" id="VTER01000003">
    <property type="protein sequence ID" value="TYS50325.1"/>
    <property type="molecule type" value="Genomic_DNA"/>
</dbReference>
<name>A0A5D4RFY5_9BACI</name>
<dbReference type="Proteomes" id="UP000322139">
    <property type="component" value="Unassembled WGS sequence"/>
</dbReference>
<evidence type="ECO:0000256" key="1">
    <source>
        <dbReference type="SAM" id="Phobius"/>
    </source>
</evidence>
<evidence type="ECO:0000313" key="3">
    <source>
        <dbReference type="Proteomes" id="UP000322139"/>
    </source>
</evidence>
<sequence>MRALTLAEIILIIYAMIMLFTSIVTLISEGWVALVFNLVEGKGAIFSGTLILIIIIDAWRVKKRRNLLQKGRLKPGQLF</sequence>
<proteinExistence type="predicted"/>
<feature type="transmembrane region" description="Helical" evidence="1">
    <location>
        <begin position="44"/>
        <end position="61"/>
    </location>
</feature>
<feature type="transmembrane region" description="Helical" evidence="1">
    <location>
        <begin position="12"/>
        <end position="38"/>
    </location>
</feature>
<dbReference type="AlphaFoldDB" id="A0A5D4RFY5"/>
<accession>A0A5D4RFY5</accession>
<dbReference type="RefSeq" id="WP_148974127.1">
    <property type="nucleotide sequence ID" value="NZ_JBNIKU010000014.1"/>
</dbReference>
<keyword evidence="1" id="KW-0472">Membrane</keyword>
<reference evidence="2 3" key="1">
    <citation type="submission" date="2019-08" db="EMBL/GenBank/DDBJ databases">
        <title>Bacillus genomes from the desert of Cuatro Cienegas, Coahuila.</title>
        <authorList>
            <person name="Olmedo-Alvarez G."/>
        </authorList>
    </citation>
    <scope>NUCLEOTIDE SEQUENCE [LARGE SCALE GENOMIC DNA]</scope>
    <source>
        <strain evidence="2 3">CH446_14T</strain>
    </source>
</reference>
<keyword evidence="1" id="KW-1133">Transmembrane helix</keyword>
<evidence type="ECO:0000313" key="2">
    <source>
        <dbReference type="EMBL" id="TYS50325.1"/>
    </source>
</evidence>
<protein>
    <submittedName>
        <fullName evidence="2">Uncharacterized protein</fullName>
    </submittedName>
</protein>